<keyword evidence="6" id="KW-1185">Reference proteome</keyword>
<feature type="region of interest" description="Disordered" evidence="2">
    <location>
        <begin position="13"/>
        <end position="40"/>
    </location>
</feature>
<evidence type="ECO:0000256" key="2">
    <source>
        <dbReference type="SAM" id="MobiDB-lite"/>
    </source>
</evidence>
<feature type="coiled-coil region" evidence="1">
    <location>
        <begin position="157"/>
        <end position="184"/>
    </location>
</feature>
<feature type="compositionally biased region" description="Basic and acidic residues" evidence="2">
    <location>
        <begin position="615"/>
        <end position="629"/>
    </location>
</feature>
<accession>A0A813MLQ4</accession>
<sequence>MKKQHDQQLVRIKTLVDSNDDDDDDMTSTSSISIDNESDHSSKITNLMRENERKIRSLSESYMNRFLLIGQQLQALPETSNILAIPSTMRSIVQRKSSRIELETMSSSPSLNLFFETLKQLIIKEEKKREKSYLPPNDENTSSDSYTRLSIGITQCLRDYEGEINHAKRRINDLNEQQEHILNENKHVVSQLTEAFEKNTISLRQTYEKRLAKQREESLKIGHSLDNYKVEILTLREAYEKKLRVKDELIHELNERLARNETEQAASQHALHLKIEHFQQSFETLQARNKQIEQNNQIKMKENHDLLTQTSNLQLQIQRLQQTITTKANECIELSQKLASTLPKLAECEHFGSELQQWFSLISPENNSSNLTLDEMSTIVSSKISHFENFKKQLDSIHEDLDHAYILEDNHLSDRIRHLINHNKQYETAHNDISNKYQALLLQTNMLTGIIKQHSTEVANHKTNEEQLKDFNEQLLNESQKIKIEIQDYRSKLLQITNTNNQLEHECSLNKQHSRDLQVKYETLKAENQMLANELQTKREAMKRYEQELQSMKQLFEMTVKEKQIQSDQLKHERQLFQTENDTLKQIVIRDGYDKKTINQLQFNLNTLQRQNNKSQKDKGTINDESHRISKSYSHESIRFFPLNEQDEDETIENVITRRATSTPTPKENENQQQLNIQSLGVTKQINQVLNDMKNLLTHGREVVIKHEEDMIPERDFKVQETSESRRSRKERTTVVDIKQH</sequence>
<dbReference type="EMBL" id="CAJNOH010000001">
    <property type="protein sequence ID" value="CAF0723509.1"/>
    <property type="molecule type" value="Genomic_DNA"/>
</dbReference>
<evidence type="ECO:0000313" key="6">
    <source>
        <dbReference type="Proteomes" id="UP000663870"/>
    </source>
</evidence>
<dbReference type="Proteomes" id="UP000663870">
    <property type="component" value="Unassembled WGS sequence"/>
</dbReference>
<feature type="coiled-coil region" evidence="1">
    <location>
        <begin position="236"/>
        <end position="337"/>
    </location>
</feature>
<evidence type="ECO:0000313" key="5">
    <source>
        <dbReference type="Proteomes" id="UP000663854"/>
    </source>
</evidence>
<feature type="region of interest" description="Disordered" evidence="2">
    <location>
        <begin position="609"/>
        <end position="629"/>
    </location>
</feature>
<protein>
    <submittedName>
        <fullName evidence="3">Uncharacterized protein</fullName>
    </submittedName>
</protein>
<evidence type="ECO:0000313" key="3">
    <source>
        <dbReference type="EMBL" id="CAF0723509.1"/>
    </source>
</evidence>
<keyword evidence="1" id="KW-0175">Coiled coil</keyword>
<reference evidence="3" key="1">
    <citation type="submission" date="2021-02" db="EMBL/GenBank/DDBJ databases">
        <authorList>
            <person name="Nowell W R."/>
        </authorList>
    </citation>
    <scope>NUCLEOTIDE SEQUENCE</scope>
</reference>
<proteinExistence type="predicted"/>
<organism evidence="3 5">
    <name type="scientific">Rotaria sordida</name>
    <dbReference type="NCBI Taxonomy" id="392033"/>
    <lineage>
        <taxon>Eukaryota</taxon>
        <taxon>Metazoa</taxon>
        <taxon>Spiralia</taxon>
        <taxon>Gnathifera</taxon>
        <taxon>Rotifera</taxon>
        <taxon>Eurotatoria</taxon>
        <taxon>Bdelloidea</taxon>
        <taxon>Philodinida</taxon>
        <taxon>Philodinidae</taxon>
        <taxon>Rotaria</taxon>
    </lineage>
</organism>
<evidence type="ECO:0000256" key="1">
    <source>
        <dbReference type="SAM" id="Coils"/>
    </source>
</evidence>
<comment type="caution">
    <text evidence="3">The sequence shown here is derived from an EMBL/GenBank/DDBJ whole genome shotgun (WGS) entry which is preliminary data.</text>
</comment>
<evidence type="ECO:0000313" key="4">
    <source>
        <dbReference type="EMBL" id="CAF0782673.1"/>
    </source>
</evidence>
<feature type="coiled-coil region" evidence="1">
    <location>
        <begin position="472"/>
        <end position="562"/>
    </location>
</feature>
<dbReference type="EMBL" id="CAJNOL010000044">
    <property type="protein sequence ID" value="CAF0782673.1"/>
    <property type="molecule type" value="Genomic_DNA"/>
</dbReference>
<feature type="region of interest" description="Disordered" evidence="2">
    <location>
        <begin position="716"/>
        <end position="741"/>
    </location>
</feature>
<gene>
    <name evidence="4" type="ORF">JXQ802_LOCUS3309</name>
    <name evidence="3" type="ORF">PYM288_LOCUS417</name>
</gene>
<dbReference type="AlphaFoldDB" id="A0A813MLQ4"/>
<name>A0A813MLQ4_9BILA</name>
<dbReference type="Proteomes" id="UP000663854">
    <property type="component" value="Unassembled WGS sequence"/>
</dbReference>